<reference evidence="7" key="1">
    <citation type="submission" date="2024-07" db="EMBL/GenBank/DDBJ databases">
        <title>Identification and characteristics of an arsenic-resistant bacterial isolate, which belongs to a novel species.</title>
        <authorList>
            <person name="Juszczyk A."/>
            <person name="Kowalczyk A."/>
            <person name="Was K."/>
            <person name="Kosowicz W."/>
            <person name="Budzyn A."/>
            <person name="Latowski D."/>
        </authorList>
    </citation>
    <scope>NUCLEOTIDE SEQUENCE</scope>
    <source>
        <strain evidence="7">As8PL</strain>
    </source>
</reference>
<evidence type="ECO:0000256" key="4">
    <source>
        <dbReference type="ARBA" id="ARBA00022679"/>
    </source>
</evidence>
<evidence type="ECO:0000259" key="6">
    <source>
        <dbReference type="Pfam" id="PF06925"/>
    </source>
</evidence>
<dbReference type="RefSeq" id="WP_368503786.1">
    <property type="nucleotide sequence ID" value="NZ_CP162551.1"/>
</dbReference>
<dbReference type="GO" id="GO:0016020">
    <property type="term" value="C:membrane"/>
    <property type="evidence" value="ECO:0007669"/>
    <property type="project" value="UniProtKB-SubCell"/>
</dbReference>
<sequence>MSHITIFSASIGSGHNEASKALKKQLETKGHSVTIVDTFYAIHPLLHKVFFVLYLSMIKRAPNLWGRLYKYGADYSWFLIMDKLGGFFCSKLYSIISKQNTNIMVSTHPFVTAFLSNLKKKHCLNIPLYTVITDLDLHPGYIRPEIDAYFTGAPNYEVFAKEYNVPCAKFHFTGIPIKTVPDPLLSRYQARERLGLMPNEKTVLLTGGGLGLGKYVEIIKSLDGLNSPVQLVCMTGVNKKITTKIKSIVSKHRIHVLEFTDQFIDYLRASDVILSKAGGLTMSEALACETPILVYKPVPGHEENNATILTEMGTAIKADKLSDINVLLERLLFDHSFYRSLVQNAKKTKTPYAASHIANVITSMPCSRVMHMEGLHPPHLRKP</sequence>
<protein>
    <submittedName>
        <fullName evidence="7">Glycosyltransferase</fullName>
    </submittedName>
</protein>
<dbReference type="Gene3D" id="3.40.50.2000">
    <property type="entry name" value="Glycogen Phosphorylase B"/>
    <property type="match status" value="1"/>
</dbReference>
<dbReference type="AlphaFoldDB" id="A0AB39BRE0"/>
<evidence type="ECO:0000256" key="1">
    <source>
        <dbReference type="ARBA" id="ARBA00004370"/>
    </source>
</evidence>
<dbReference type="GO" id="GO:0009247">
    <property type="term" value="P:glycolipid biosynthetic process"/>
    <property type="evidence" value="ECO:0007669"/>
    <property type="project" value="InterPro"/>
</dbReference>
<evidence type="ECO:0000256" key="3">
    <source>
        <dbReference type="ARBA" id="ARBA00022676"/>
    </source>
</evidence>
<feature type="domain" description="Glycosyl transferase family 28 C-terminal" evidence="5">
    <location>
        <begin position="202"/>
        <end position="320"/>
    </location>
</feature>
<name>A0AB39BRE0_9BACI</name>
<dbReference type="Pfam" id="PF06925">
    <property type="entry name" value="MGDG_synth"/>
    <property type="match status" value="1"/>
</dbReference>
<dbReference type="InterPro" id="IPR050519">
    <property type="entry name" value="Glycosyltransf_28_UgtP"/>
</dbReference>
<feature type="domain" description="Diacylglycerol glucosyltransferase N-terminal" evidence="6">
    <location>
        <begin position="15"/>
        <end position="177"/>
    </location>
</feature>
<dbReference type="InterPro" id="IPR007235">
    <property type="entry name" value="Glyco_trans_28_C"/>
</dbReference>
<dbReference type="SUPFAM" id="SSF53756">
    <property type="entry name" value="UDP-Glycosyltransferase/glycogen phosphorylase"/>
    <property type="match status" value="1"/>
</dbReference>
<accession>A0AB39BRE0</accession>
<gene>
    <name evidence="7" type="ORF">AB3N04_16730</name>
</gene>
<dbReference type="PANTHER" id="PTHR43025:SF3">
    <property type="entry name" value="MONOGALACTOSYLDIACYLGLYCEROL SYNTHASE 1, CHLOROPLASTIC"/>
    <property type="match status" value="1"/>
</dbReference>
<keyword evidence="3" id="KW-0328">Glycosyltransferase</keyword>
<comment type="subcellular location">
    <subcellularLocation>
        <location evidence="1">Membrane</location>
    </subcellularLocation>
</comment>
<proteinExistence type="inferred from homology"/>
<keyword evidence="4" id="KW-0808">Transferase</keyword>
<comment type="similarity">
    <text evidence="2">Belongs to the glycosyltransferase 28 family.</text>
</comment>
<organism evidence="7">
    <name type="scientific">Alkalihalophilus sp. As8PL</name>
    <dbReference type="NCBI Taxonomy" id="3237103"/>
    <lineage>
        <taxon>Bacteria</taxon>
        <taxon>Bacillati</taxon>
        <taxon>Bacillota</taxon>
        <taxon>Bacilli</taxon>
        <taxon>Bacillales</taxon>
        <taxon>Bacillaceae</taxon>
        <taxon>Alkalihalophilus</taxon>
    </lineage>
</organism>
<dbReference type="PANTHER" id="PTHR43025">
    <property type="entry name" value="MONOGALACTOSYLDIACYLGLYCEROL SYNTHASE"/>
    <property type="match status" value="1"/>
</dbReference>
<dbReference type="EMBL" id="CP162551">
    <property type="protein sequence ID" value="XDI36328.1"/>
    <property type="molecule type" value="Genomic_DNA"/>
</dbReference>
<evidence type="ECO:0000256" key="2">
    <source>
        <dbReference type="ARBA" id="ARBA00006962"/>
    </source>
</evidence>
<dbReference type="InterPro" id="IPR009695">
    <property type="entry name" value="Diacylglyc_glucosyltr_N"/>
</dbReference>
<evidence type="ECO:0000259" key="5">
    <source>
        <dbReference type="Pfam" id="PF04101"/>
    </source>
</evidence>
<dbReference type="Pfam" id="PF04101">
    <property type="entry name" value="Glyco_tran_28_C"/>
    <property type="match status" value="1"/>
</dbReference>
<evidence type="ECO:0000313" key="7">
    <source>
        <dbReference type="EMBL" id="XDI36328.1"/>
    </source>
</evidence>
<dbReference type="GO" id="GO:0016758">
    <property type="term" value="F:hexosyltransferase activity"/>
    <property type="evidence" value="ECO:0007669"/>
    <property type="project" value="InterPro"/>
</dbReference>